<reference evidence="1 2" key="1">
    <citation type="submission" date="2020-08" db="EMBL/GenBank/DDBJ databases">
        <title>Genomic Encyclopedia of Type Strains, Phase IV (KMG-IV): sequencing the most valuable type-strain genomes for metagenomic binning, comparative biology and taxonomic classification.</title>
        <authorList>
            <person name="Goeker M."/>
        </authorList>
    </citation>
    <scope>NUCLEOTIDE SEQUENCE [LARGE SCALE GENOMIC DNA]</scope>
    <source>
        <strain evidence="1 2">DSM 19331</strain>
    </source>
</reference>
<gene>
    <name evidence="1" type="ORF">GGQ65_005178</name>
</gene>
<accession>A0A7W6FL71</accession>
<evidence type="ECO:0000313" key="2">
    <source>
        <dbReference type="Proteomes" id="UP000545490"/>
    </source>
</evidence>
<sequence>MWRQVLIWLAALRRLYPVSTSTLKFVVCFLCHNSKGKAKCAIILMDFETHRSWGSSDCESEGGKGVSLQGVRFCRGGSIAI</sequence>
<organism evidence="1 2">
    <name type="scientific">Rhizobium fabae</name>
    <dbReference type="NCBI Taxonomy" id="573179"/>
    <lineage>
        <taxon>Bacteria</taxon>
        <taxon>Pseudomonadati</taxon>
        <taxon>Pseudomonadota</taxon>
        <taxon>Alphaproteobacteria</taxon>
        <taxon>Hyphomicrobiales</taxon>
        <taxon>Rhizobiaceae</taxon>
        <taxon>Rhizobium/Agrobacterium group</taxon>
        <taxon>Rhizobium</taxon>
    </lineage>
</organism>
<evidence type="ECO:0000313" key="1">
    <source>
        <dbReference type="EMBL" id="MBB3917857.1"/>
    </source>
</evidence>
<comment type="caution">
    <text evidence="1">The sequence shown here is derived from an EMBL/GenBank/DDBJ whole genome shotgun (WGS) entry which is preliminary data.</text>
</comment>
<dbReference type="AlphaFoldDB" id="A0A7W6FL71"/>
<dbReference type="EMBL" id="JACIDG010000015">
    <property type="protein sequence ID" value="MBB3917857.1"/>
    <property type="molecule type" value="Genomic_DNA"/>
</dbReference>
<dbReference type="Proteomes" id="UP000545490">
    <property type="component" value="Unassembled WGS sequence"/>
</dbReference>
<name>A0A7W6FL71_9HYPH</name>
<proteinExistence type="predicted"/>
<protein>
    <submittedName>
        <fullName evidence="1">Uncharacterized protein</fullName>
    </submittedName>
</protein>